<protein>
    <recommendedName>
        <fullName evidence="5">MYND-type domain-containing protein</fullName>
    </recommendedName>
</protein>
<sequence>MKSVSCDEAIAAISKLHPPKASQYLDRLSWLTAIESQILAHRAAASGRAFQASCPDDLRTWIMEWPIKLVNWNWHQTSFFLSAHFFHPQSANVGEVGYFKGHWITSKSIKDDRGKEQKTVISYTWGIIVRGDMDLSTRRSQDFMILSHEGKRIHGTIRLVASRGEHEHFKERELAKSRLPEVFAFDHRPQFDQSLATLEGDFRVAQAATATSKTSSVDLPCIELTWPGWTAKNDIPIAQILRDYDTFPSSQNHPISAVVARAINGWKRFIAPYTQPTIVNSSPGDPLLAYVVVLLSGMASALEQQGQQANYTSSQIVPMWPSIWAWLRTLHVLSQRSHTATYKSAISLTMYYGAVVRMLCASFRADPPTPLSLLIKSTKEVTDMMASIWIEEGRNIGAINRFQGSLFTAASPSGAPSEFLPYIVHRCEGGAEEVVQILFRRMKQMATPLAVEWEGLQHDLKLINYQLRPELQPERDFDVKQVHGQPEPPDNPEPPILRAALLSHPAFMTVMVNLLSLFLRKPLHSTVGLATFLSYPLLLIAKHFDIKGHESASQLMDTTIVALIVRISRTHGSERNLAVVTGHILQSFCKYFIYKASLVALGRCIALALPGGEAAFRPGGDQDLMGQSILTLQRHHRQWAQIYHSDEPQYSTDCGYPQCMQTDSGPTFRRCSGCQLVQYCSKSRQGQHWRGHKTLCAEMACRRAPVGLSGPG</sequence>
<dbReference type="Pfam" id="PF01753">
    <property type="entry name" value="zf-MYND"/>
    <property type="match status" value="1"/>
</dbReference>
<proteinExistence type="predicted"/>
<accession>A0A166C6R9</accession>
<keyword evidence="7" id="KW-1185">Reference proteome</keyword>
<feature type="non-terminal residue" evidence="6">
    <location>
        <position position="712"/>
    </location>
</feature>
<evidence type="ECO:0000313" key="6">
    <source>
        <dbReference type="EMBL" id="KZP13349.1"/>
    </source>
</evidence>
<dbReference type="PROSITE" id="PS50865">
    <property type="entry name" value="ZF_MYND_2"/>
    <property type="match status" value="1"/>
</dbReference>
<dbReference type="Proteomes" id="UP000076532">
    <property type="component" value="Unassembled WGS sequence"/>
</dbReference>
<evidence type="ECO:0000256" key="4">
    <source>
        <dbReference type="PROSITE-ProRule" id="PRU00134"/>
    </source>
</evidence>
<evidence type="ECO:0000256" key="3">
    <source>
        <dbReference type="ARBA" id="ARBA00022833"/>
    </source>
</evidence>
<dbReference type="SUPFAM" id="SSF144232">
    <property type="entry name" value="HIT/MYND zinc finger-like"/>
    <property type="match status" value="1"/>
</dbReference>
<dbReference type="AlphaFoldDB" id="A0A166C6R9"/>
<dbReference type="GO" id="GO:0008270">
    <property type="term" value="F:zinc ion binding"/>
    <property type="evidence" value="ECO:0007669"/>
    <property type="project" value="UniProtKB-KW"/>
</dbReference>
<dbReference type="EMBL" id="KV417634">
    <property type="protein sequence ID" value="KZP13349.1"/>
    <property type="molecule type" value="Genomic_DNA"/>
</dbReference>
<evidence type="ECO:0000256" key="2">
    <source>
        <dbReference type="ARBA" id="ARBA00022771"/>
    </source>
</evidence>
<feature type="domain" description="MYND-type" evidence="5">
    <location>
        <begin position="659"/>
        <end position="696"/>
    </location>
</feature>
<evidence type="ECO:0000256" key="1">
    <source>
        <dbReference type="ARBA" id="ARBA00022723"/>
    </source>
</evidence>
<organism evidence="6 7">
    <name type="scientific">Athelia psychrophila</name>
    <dbReference type="NCBI Taxonomy" id="1759441"/>
    <lineage>
        <taxon>Eukaryota</taxon>
        <taxon>Fungi</taxon>
        <taxon>Dikarya</taxon>
        <taxon>Basidiomycota</taxon>
        <taxon>Agaricomycotina</taxon>
        <taxon>Agaricomycetes</taxon>
        <taxon>Agaricomycetidae</taxon>
        <taxon>Atheliales</taxon>
        <taxon>Atheliaceae</taxon>
        <taxon>Athelia</taxon>
    </lineage>
</organism>
<evidence type="ECO:0000259" key="5">
    <source>
        <dbReference type="PROSITE" id="PS50865"/>
    </source>
</evidence>
<dbReference type="Gene3D" id="6.10.140.2220">
    <property type="match status" value="1"/>
</dbReference>
<gene>
    <name evidence="6" type="ORF">FIBSPDRAFT_936397</name>
</gene>
<keyword evidence="2 4" id="KW-0863">Zinc-finger</keyword>
<name>A0A166C6R9_9AGAM</name>
<keyword evidence="3" id="KW-0862">Zinc</keyword>
<dbReference type="InterPro" id="IPR002893">
    <property type="entry name" value="Znf_MYND"/>
</dbReference>
<keyword evidence="1" id="KW-0479">Metal-binding</keyword>
<dbReference type="OrthoDB" id="5976465at2759"/>
<reference evidence="6 7" key="1">
    <citation type="journal article" date="2016" name="Mol. Biol. Evol.">
        <title>Comparative Genomics of Early-Diverging Mushroom-Forming Fungi Provides Insights into the Origins of Lignocellulose Decay Capabilities.</title>
        <authorList>
            <person name="Nagy L.G."/>
            <person name="Riley R."/>
            <person name="Tritt A."/>
            <person name="Adam C."/>
            <person name="Daum C."/>
            <person name="Floudas D."/>
            <person name="Sun H."/>
            <person name="Yadav J.S."/>
            <person name="Pangilinan J."/>
            <person name="Larsson K.H."/>
            <person name="Matsuura K."/>
            <person name="Barry K."/>
            <person name="Labutti K."/>
            <person name="Kuo R."/>
            <person name="Ohm R.A."/>
            <person name="Bhattacharya S.S."/>
            <person name="Shirouzu T."/>
            <person name="Yoshinaga Y."/>
            <person name="Martin F.M."/>
            <person name="Grigoriev I.V."/>
            <person name="Hibbett D.S."/>
        </authorList>
    </citation>
    <scope>NUCLEOTIDE SEQUENCE [LARGE SCALE GENOMIC DNA]</scope>
    <source>
        <strain evidence="6 7">CBS 109695</strain>
    </source>
</reference>
<evidence type="ECO:0000313" key="7">
    <source>
        <dbReference type="Proteomes" id="UP000076532"/>
    </source>
</evidence>